<dbReference type="EMBL" id="IACF01001176">
    <property type="protein sequence ID" value="LAB66891.1"/>
    <property type="molecule type" value="mRNA"/>
</dbReference>
<feature type="region of interest" description="Disordered" evidence="1">
    <location>
        <begin position="1"/>
        <end position="42"/>
    </location>
</feature>
<proteinExistence type="evidence at transcript level"/>
<dbReference type="GO" id="GO:0003723">
    <property type="term" value="F:RNA binding"/>
    <property type="evidence" value="ECO:0007669"/>
    <property type="project" value="TreeGrafter"/>
</dbReference>
<dbReference type="EMBL" id="IACT01001255">
    <property type="protein sequence ID" value="LAC20613.1"/>
    <property type="molecule type" value="mRNA"/>
</dbReference>
<dbReference type="PANTHER" id="PTHR23270">
    <property type="entry name" value="PROGRAMMED CELL DEATH PROTEIN 11 PRE-RRNA PROCESSING PROTEIN RRP5"/>
    <property type="match status" value="1"/>
</dbReference>
<reference evidence="3" key="2">
    <citation type="journal article" date="2018" name="Biosci. Biotechnol. Biochem.">
        <title>Polysaccharide hydrolase of the hadal zone amphipods Hirondellea gigas.</title>
        <authorList>
            <person name="Kobayashi H."/>
            <person name="Nagahama T."/>
            <person name="Arai W."/>
            <person name="Sasagawa Y."/>
            <person name="Umeda M."/>
            <person name="Hayashi T."/>
            <person name="Nikaido I."/>
            <person name="Watanabe H."/>
            <person name="Oguri K."/>
            <person name="Kitazato H."/>
            <person name="Fujioka K."/>
            <person name="Kido Y."/>
            <person name="Takami H."/>
        </authorList>
    </citation>
    <scope>NUCLEOTIDE SEQUENCE</scope>
    <source>
        <tissue evidence="3">Whole body</tissue>
    </source>
</reference>
<dbReference type="InterPro" id="IPR045209">
    <property type="entry name" value="Rrp5"/>
</dbReference>
<organism evidence="3">
    <name type="scientific">Hirondellea gigas</name>
    <dbReference type="NCBI Taxonomy" id="1518452"/>
    <lineage>
        <taxon>Eukaryota</taxon>
        <taxon>Metazoa</taxon>
        <taxon>Ecdysozoa</taxon>
        <taxon>Arthropoda</taxon>
        <taxon>Crustacea</taxon>
        <taxon>Multicrustacea</taxon>
        <taxon>Malacostraca</taxon>
        <taxon>Eumalacostraca</taxon>
        <taxon>Peracarida</taxon>
        <taxon>Amphipoda</taxon>
        <taxon>Amphilochidea</taxon>
        <taxon>Lysianassida</taxon>
        <taxon>Lysianassidira</taxon>
        <taxon>Lysianassoidea</taxon>
        <taxon>Lysianassidae</taxon>
        <taxon>Hirondellea</taxon>
    </lineage>
</organism>
<feature type="compositionally biased region" description="Basic and acidic residues" evidence="1">
    <location>
        <begin position="16"/>
        <end position="26"/>
    </location>
</feature>
<dbReference type="GO" id="GO:0006364">
    <property type="term" value="P:rRNA processing"/>
    <property type="evidence" value="ECO:0007669"/>
    <property type="project" value="InterPro"/>
</dbReference>
<dbReference type="InterPro" id="IPR012340">
    <property type="entry name" value="NA-bd_OB-fold"/>
</dbReference>
<reference evidence="4" key="1">
    <citation type="submission" date="2017-11" db="EMBL/GenBank/DDBJ databases">
        <title>The sensing device of the deep-sea amphipod.</title>
        <authorList>
            <person name="Kobayashi H."/>
            <person name="Nagahama T."/>
            <person name="Arai W."/>
            <person name="Sasagawa Y."/>
            <person name="Umeda M."/>
            <person name="Hayashi T."/>
            <person name="Nikaido I."/>
            <person name="Watanabe H."/>
            <person name="Oguri K."/>
            <person name="Kitazato H."/>
            <person name="Fujioka K."/>
            <person name="Kido Y."/>
            <person name="Takami H."/>
        </authorList>
    </citation>
    <scope>NUCLEOTIDE SEQUENCE</scope>
    <source>
        <tissue evidence="4">Whole body</tissue>
    </source>
</reference>
<evidence type="ECO:0000313" key="4">
    <source>
        <dbReference type="EMBL" id="LAC20613.1"/>
    </source>
</evidence>
<accession>A0A2P2HYP3</accession>
<dbReference type="Gene3D" id="2.40.50.140">
    <property type="entry name" value="Nucleic acid-binding proteins"/>
    <property type="match status" value="2"/>
</dbReference>
<evidence type="ECO:0000256" key="1">
    <source>
        <dbReference type="SAM" id="MobiDB-lite"/>
    </source>
</evidence>
<evidence type="ECO:0000259" key="2">
    <source>
        <dbReference type="PROSITE" id="PS50126"/>
    </source>
</evidence>
<dbReference type="Pfam" id="PF00575">
    <property type="entry name" value="S1"/>
    <property type="match status" value="1"/>
</dbReference>
<dbReference type="SMART" id="SM00316">
    <property type="entry name" value="S1"/>
    <property type="match status" value="5"/>
</dbReference>
<evidence type="ECO:0000313" key="3">
    <source>
        <dbReference type="EMBL" id="LAB66891.1"/>
    </source>
</evidence>
<dbReference type="GO" id="GO:0032040">
    <property type="term" value="C:small-subunit processome"/>
    <property type="evidence" value="ECO:0007669"/>
    <property type="project" value="TreeGrafter"/>
</dbReference>
<feature type="compositionally biased region" description="Low complexity" evidence="1">
    <location>
        <begin position="1"/>
        <end position="11"/>
    </location>
</feature>
<name>A0A2P2HYP3_9CRUS</name>
<feature type="domain" description="S1 motif" evidence="2">
    <location>
        <begin position="572"/>
        <end position="642"/>
    </location>
</feature>
<sequence>MTKTVKSASSKKPPKKDRELFSVRRDIKSKKKNADRRKNTTRVLDCDDEQMQEIKKMQQSQTAKSGNNKEIKSRERICYDTLVTGTIIGCCVARVFTDRILVSLPYRMKGFIPLTHISAPYTKLMHQLAEGESSSEEAHTLPDLYRPGQFLTVAVANTINAGTKGFAGVPLSLYPTDVNGNNVSSTAVYRGCVVQCSVVATEDHGYTLDTGIRGVTAAFMADANVPQGTVIAVGSVLPCVVTSIQGTTNVMSLTVSGKPDYVAIASAKPSDRQYGLSSPGTTVQVVITKSTAQGLSVLLGSEEDYYASIESAEGEDGAEPGSSLESGFVSPLHLRGPFDQCHLFRVGQKLQARILFATSFPRIVHLTLNNNVFNYNPSPDLDTHHGLTVGSIIEKASVLDSNNLGLSVRLSNKCRGFCFIGKVPGVNKPQQLVKKHPTGQQLPCKLLAFNDMDQLFLISVKSEDVKERNVLAELQIGMVLAVTIVQHVATGARVRTKSGIDGFVHTIHLTDTNMAAPQAKLPVGKTVQAKLINIREKKVVSTVKWSFYFTLKSLLVNSELPIVKEYSEGCVNLETKGVVRSVSEERLFMEFCNGVRGILGAKQFSTSIDLTTAYQPGSVLQVKITELGNNPAPLYFLALPIEQKKPKKIVDAGQLKKDLEKITEINRKQNSWLSNLKNNINIKASQQEKQKSGKILKKTKSKKLKTKQVLTLKLPLLKQPSKKRKLLKMSTKLTK</sequence>
<protein>
    <submittedName>
        <fullName evidence="3">Protein RRP5 homolog</fullName>
    </submittedName>
</protein>
<feature type="domain" description="S1 motif" evidence="2">
    <location>
        <begin position="477"/>
        <end position="544"/>
    </location>
</feature>
<dbReference type="PROSITE" id="PS50126">
    <property type="entry name" value="S1"/>
    <property type="match status" value="2"/>
</dbReference>
<dbReference type="InterPro" id="IPR003029">
    <property type="entry name" value="S1_domain"/>
</dbReference>
<dbReference type="AlphaFoldDB" id="A0A2P2HYP3"/>
<dbReference type="SUPFAM" id="SSF50249">
    <property type="entry name" value="Nucleic acid-binding proteins"/>
    <property type="match status" value="2"/>
</dbReference>
<dbReference type="PANTHER" id="PTHR23270:SF10">
    <property type="entry name" value="PROTEIN RRP5 HOMOLOG"/>
    <property type="match status" value="1"/>
</dbReference>